<evidence type="ECO:0000259" key="2">
    <source>
        <dbReference type="Pfam" id="PF00768"/>
    </source>
</evidence>
<keyword evidence="1" id="KW-1133">Transmembrane helix</keyword>
<dbReference type="InterPro" id="IPR012338">
    <property type="entry name" value="Beta-lactam/transpept-like"/>
</dbReference>
<evidence type="ECO:0000313" key="3">
    <source>
        <dbReference type="EMBL" id="MDU0368138.1"/>
    </source>
</evidence>
<dbReference type="RefSeq" id="WP_315995325.1">
    <property type="nucleotide sequence ID" value="NZ_JAWDIS010000003.1"/>
</dbReference>
<sequence length="438" mass="44995">MTAPDTLADFSSLLDEAPREPAPPGRAGRVALIVFLVVLLATLGGGGGYVWWASSAALPAPTVTSQTPTVNAAGPASLVLPSSGSVRMSIDGGEQYLGPDAAGVFASSGGDDARPIASIAKLITALVVLDAHPLGDAADPGPTIAFTEADTDLYDRFYVQGVTIANMPDGTRMPLHDALATMLLPSASNYAVAIARWGFGSEGAYVDAARSWLTRNGLNDTRIVDATGIDARNTSTPGDLVAIARLAGANPTIAAITAMRSISVTGAGTVTNTNDLLGTLGIDGLKTGNLGDGTFNLLFTASLDVGIGSPLEITGVRLGGETHDSTDDDVARLLQSVSDGFHDLQVGSLGETIGTITTRWGSQAELVLAKNAEVRTWSDTPVTVTLDTETPRTYADGETVGTVTWTAGPQSTSADVKISGAIEEPTLLWRLTHPGELG</sequence>
<organism evidence="3 4">
    <name type="scientific">Microbacterium galbum</name>
    <dbReference type="NCBI Taxonomy" id="3075994"/>
    <lineage>
        <taxon>Bacteria</taxon>
        <taxon>Bacillati</taxon>
        <taxon>Actinomycetota</taxon>
        <taxon>Actinomycetes</taxon>
        <taxon>Micrococcales</taxon>
        <taxon>Microbacteriaceae</taxon>
        <taxon>Microbacterium</taxon>
    </lineage>
</organism>
<keyword evidence="3" id="KW-0645">Protease</keyword>
<gene>
    <name evidence="3" type="ORF">RWH45_13015</name>
</gene>
<dbReference type="Gene3D" id="3.40.710.10">
    <property type="entry name" value="DD-peptidase/beta-lactamase superfamily"/>
    <property type="match status" value="1"/>
</dbReference>
<keyword evidence="1" id="KW-0812">Transmembrane</keyword>
<feature type="domain" description="Peptidase S11 D-alanyl-D-alanine carboxypeptidase A N-terminal" evidence="2">
    <location>
        <begin position="104"/>
        <end position="302"/>
    </location>
</feature>
<evidence type="ECO:0000256" key="1">
    <source>
        <dbReference type="SAM" id="Phobius"/>
    </source>
</evidence>
<keyword evidence="1" id="KW-0472">Membrane</keyword>
<dbReference type="Proteomes" id="UP001263371">
    <property type="component" value="Unassembled WGS sequence"/>
</dbReference>
<protein>
    <submittedName>
        <fullName evidence="3">D-alanyl-D-alanine carboxypeptidase</fullName>
    </submittedName>
</protein>
<name>A0ABU3T9W2_9MICO</name>
<dbReference type="GO" id="GO:0004180">
    <property type="term" value="F:carboxypeptidase activity"/>
    <property type="evidence" value="ECO:0007669"/>
    <property type="project" value="UniProtKB-KW"/>
</dbReference>
<keyword evidence="4" id="KW-1185">Reference proteome</keyword>
<dbReference type="InterPro" id="IPR001967">
    <property type="entry name" value="Peptidase_S11_N"/>
</dbReference>
<accession>A0ABU3T9W2</accession>
<proteinExistence type="predicted"/>
<dbReference type="Pfam" id="PF00768">
    <property type="entry name" value="Peptidase_S11"/>
    <property type="match status" value="1"/>
</dbReference>
<dbReference type="EMBL" id="JAWDIS010000003">
    <property type="protein sequence ID" value="MDU0368138.1"/>
    <property type="molecule type" value="Genomic_DNA"/>
</dbReference>
<comment type="caution">
    <text evidence="3">The sequence shown here is derived from an EMBL/GenBank/DDBJ whole genome shotgun (WGS) entry which is preliminary data.</text>
</comment>
<dbReference type="SUPFAM" id="SSF56601">
    <property type="entry name" value="beta-lactamase/transpeptidase-like"/>
    <property type="match status" value="1"/>
</dbReference>
<feature type="transmembrane region" description="Helical" evidence="1">
    <location>
        <begin position="30"/>
        <end position="52"/>
    </location>
</feature>
<evidence type="ECO:0000313" key="4">
    <source>
        <dbReference type="Proteomes" id="UP001263371"/>
    </source>
</evidence>
<keyword evidence="3" id="KW-0378">Hydrolase</keyword>
<reference evidence="3 4" key="1">
    <citation type="submission" date="2023-09" db="EMBL/GenBank/DDBJ databases">
        <title>Microbacterium fusihabitans sp. nov., Microbacterium phycihabitans sp. nov., and Microbacterium cervinum sp. nov., isolated from dried seaweeds of beach.</title>
        <authorList>
            <person name="Lee S.D."/>
        </authorList>
    </citation>
    <scope>NUCLEOTIDE SEQUENCE [LARGE SCALE GENOMIC DNA]</scope>
    <source>
        <strain evidence="3 4">KSW4-17</strain>
    </source>
</reference>
<keyword evidence="3" id="KW-0121">Carboxypeptidase</keyword>